<dbReference type="PANTHER" id="PTHR24273">
    <property type="entry name" value="FI04643P-RELATED"/>
    <property type="match status" value="1"/>
</dbReference>
<feature type="domain" description="HYR-like" evidence="1">
    <location>
        <begin position="835"/>
        <end position="895"/>
    </location>
</feature>
<gene>
    <name evidence="2" type="ORF">BC643_1962</name>
</gene>
<feature type="domain" description="HYR-like" evidence="1">
    <location>
        <begin position="608"/>
        <end position="659"/>
    </location>
</feature>
<dbReference type="InterPro" id="IPR013783">
    <property type="entry name" value="Ig-like_fold"/>
</dbReference>
<dbReference type="Gene3D" id="2.60.40.10">
    <property type="entry name" value="Immunoglobulins"/>
    <property type="match status" value="8"/>
</dbReference>
<accession>A0A419W824</accession>
<keyword evidence="3" id="KW-1185">Reference proteome</keyword>
<protein>
    <submittedName>
        <fullName evidence="2">Putative secreted protein (Por secretion system target)</fullName>
    </submittedName>
</protein>
<dbReference type="Proteomes" id="UP000283387">
    <property type="component" value="Unassembled WGS sequence"/>
</dbReference>
<proteinExistence type="predicted"/>
<sequence length="1478" mass="154637">MVRHLRGFFPAGKKYPPQSGYLWGIFLSLFLVQLNTAALAQNTDPIAICKPITVYLNSNGTVTIMAEDIDDGSYDAESGVQLFVDIEEFDCSDIGDNTVRLIVLDDYDGVDICFTTVTVVDDLPPTPDIPVLPDILAECSVSASDVMTPTATDNCSSTIDGVADLSFPITTQGTTVITWTYTDAGGNSVTQTQNVIIDDTTAPVPDAGTLADITAQCQVEAGDVTAPTATDNCMGVITGTTDAVFPISTQGTTVITWSHNDGNGNTSTQTQNIVISDTTAPTADVANLADITAQCEVTETDVTAPTATDNCGGTITVTHDASFPITTQGTTVISWTYTDQYGNSSTQTQNVVVDDTTAPTPDALSLDDITAQCQVTEAEVTAPTATDNCGGMVTVTNDATFPITAQGTTVITWTYTDVNGNTATQLQNVVIDDTTAPIADAESLPDVTAQCSVSEADLTVPTATDNCGGTVTVTNDGTFPITMQGTTELTWTFEDENGNTATQTQNIIIEDTTAPTPDTETLSDITAQCVVMEADVAMPTTTDNCGGMVTVTSDAVFPISMQGTTVITWTYEDVNGNTSTQTQNVVITDTTAPMADNPSLLDITAECEVTESDVTAPTATDNCGGTVTVTHDATFPISTQGTTVISWTYTDAAGNSSTQMQNVVITDTTAPVADISTLEDVTAQCQVAETDLTAPMATDNCSGAITATTDATFPITTQGTTVINWTYTDAVGNSSTQTQNIVITDTSSPTPDAEIMPDVTAQCEVAETDLTAPTATDNCGGTVTVTNDGTFPITMQGTTLITWTFEDENGNTATQTQNIVIEDTTAPLPDAETLADITAQCFVLASDITAPTATDNCGGVVSVTNDGTFPVTTQGTTVITWTYEDQYGNTSTQEQNIIIEDILAPVADASTLPDLTAECAITEADVLTPTASDNCSGMVTVTNDATFPITAQGTSVITWTFTDEAGNSSTQTQNVVLTDVTDPVPDASSLPEINGICEVTANDVTPPTASDDCLGTVTVTPDVTFPLTTAGTTVVTWTFTDAGGNTATQTQNIVIEASPVADVSFTDGSFSYDGMPHSLAVSTLPAGASVTYENNDQTNAGTYTVTATIDPGVASCPQVQLTATLTIDKAAQTISFDPIPVKNLENDADFSLTATASSGLPVSYSYTYTSDTTPATVSPEGDVVLLTSGVVEITASQEGNDNYLPADPVSQTLTIESSDATIHSITINDVTIQNPGNKVSYYIDCGDNMDEIAVSYTKETNASSNMPESFTMGISGTGTFTQVINLTSQDGCQTASYTVEIVKPFNYLAAEGLVIQKFNNVLLVNNNPATNGGYNFVSFKWYMNGNVIGTGQYYSAGDNASNTLNPNATYWVELTDASGNRYRSCDFDVSLTATAYTIQVSPNPAAAGTTVDVSTTYTPEMLSNAKLSLSTLYGTPVWQDVTVTNDSRIILPSSLSPGTYILTSKAGDVILSTKIIVK</sequence>
<feature type="domain" description="HYR-like" evidence="1">
    <location>
        <begin position="291"/>
        <end position="349"/>
    </location>
</feature>
<dbReference type="Pfam" id="PF23237">
    <property type="entry name" value="HYR_4C"/>
    <property type="match status" value="6"/>
</dbReference>
<evidence type="ECO:0000259" key="1">
    <source>
        <dbReference type="Pfam" id="PF23237"/>
    </source>
</evidence>
<feature type="domain" description="HYR-like" evidence="1">
    <location>
        <begin position="369"/>
        <end position="424"/>
    </location>
</feature>
<feature type="domain" description="HYR-like" evidence="1">
    <location>
        <begin position="680"/>
        <end position="739"/>
    </location>
</feature>
<feature type="domain" description="HYR-like" evidence="1">
    <location>
        <begin position="138"/>
        <end position="193"/>
    </location>
</feature>
<dbReference type="EMBL" id="RAPN01000001">
    <property type="protein sequence ID" value="RKD91604.1"/>
    <property type="molecule type" value="Genomic_DNA"/>
</dbReference>
<dbReference type="PANTHER" id="PTHR24273:SF32">
    <property type="entry name" value="HYALIN"/>
    <property type="match status" value="1"/>
</dbReference>
<dbReference type="NCBIfam" id="TIGR04183">
    <property type="entry name" value="Por_Secre_tail"/>
    <property type="match status" value="1"/>
</dbReference>
<evidence type="ECO:0000313" key="3">
    <source>
        <dbReference type="Proteomes" id="UP000283387"/>
    </source>
</evidence>
<evidence type="ECO:0000313" key="2">
    <source>
        <dbReference type="EMBL" id="RKD91604.1"/>
    </source>
</evidence>
<name>A0A419W824_9BACT</name>
<dbReference type="RefSeq" id="WP_120272891.1">
    <property type="nucleotide sequence ID" value="NZ_RAPN01000001.1"/>
</dbReference>
<comment type="caution">
    <text evidence="2">The sequence shown here is derived from an EMBL/GenBank/DDBJ whole genome shotgun (WGS) entry which is preliminary data.</text>
</comment>
<organism evidence="2 3">
    <name type="scientific">Mangrovibacterium diazotrophicum</name>
    <dbReference type="NCBI Taxonomy" id="1261403"/>
    <lineage>
        <taxon>Bacteria</taxon>
        <taxon>Pseudomonadati</taxon>
        <taxon>Bacteroidota</taxon>
        <taxon>Bacteroidia</taxon>
        <taxon>Marinilabiliales</taxon>
        <taxon>Prolixibacteraceae</taxon>
        <taxon>Mangrovibacterium</taxon>
    </lineage>
</organism>
<dbReference type="InterPro" id="IPR057078">
    <property type="entry name" value="HYR-4C"/>
</dbReference>
<reference evidence="2 3" key="1">
    <citation type="submission" date="2018-09" db="EMBL/GenBank/DDBJ databases">
        <title>Genomic Encyclopedia of Archaeal and Bacterial Type Strains, Phase II (KMG-II): from individual species to whole genera.</title>
        <authorList>
            <person name="Goeker M."/>
        </authorList>
    </citation>
    <scope>NUCLEOTIDE SEQUENCE [LARGE SCALE GENOMIC DNA]</scope>
    <source>
        <strain evidence="2 3">DSM 27148</strain>
    </source>
</reference>
<dbReference type="OrthoDB" id="994172at2"/>
<dbReference type="InterPro" id="IPR026444">
    <property type="entry name" value="Secre_tail"/>
</dbReference>